<evidence type="ECO:0000313" key="2">
    <source>
        <dbReference type="EMBL" id="CAF4110465.1"/>
    </source>
</evidence>
<sequence length="60" mass="6860">MTTFTAQMTIFMSLRTLLRHKPWTAAGRGHGKQSALDIWHNWFPHAAELAIIIRNSWLGA</sequence>
<proteinExistence type="predicted"/>
<name>A0A815ZJP8_9BILA</name>
<accession>A0A815ZJP8</accession>
<comment type="caution">
    <text evidence="1">The sequence shown here is derived from an EMBL/GenBank/DDBJ whole genome shotgun (WGS) entry which is preliminary data.</text>
</comment>
<gene>
    <name evidence="2" type="ORF">BYL167_LOCUS19569</name>
    <name evidence="1" type="ORF">CJN711_LOCUS33220</name>
</gene>
<protein>
    <submittedName>
        <fullName evidence="1">Uncharacterized protein</fullName>
    </submittedName>
</protein>
<dbReference type="AlphaFoldDB" id="A0A815ZJP8"/>
<evidence type="ECO:0000313" key="1">
    <source>
        <dbReference type="EMBL" id="CAF1583330.1"/>
    </source>
</evidence>
<dbReference type="Proteomes" id="UP000681967">
    <property type="component" value="Unassembled WGS sequence"/>
</dbReference>
<dbReference type="EMBL" id="CAJOBH010008340">
    <property type="protein sequence ID" value="CAF4110465.1"/>
    <property type="molecule type" value="Genomic_DNA"/>
</dbReference>
<dbReference type="Proteomes" id="UP000663855">
    <property type="component" value="Unassembled WGS sequence"/>
</dbReference>
<evidence type="ECO:0000313" key="3">
    <source>
        <dbReference type="Proteomes" id="UP000663855"/>
    </source>
</evidence>
<organism evidence="1 3">
    <name type="scientific">Rotaria magnacalcarata</name>
    <dbReference type="NCBI Taxonomy" id="392030"/>
    <lineage>
        <taxon>Eukaryota</taxon>
        <taxon>Metazoa</taxon>
        <taxon>Spiralia</taxon>
        <taxon>Gnathifera</taxon>
        <taxon>Rotifera</taxon>
        <taxon>Eurotatoria</taxon>
        <taxon>Bdelloidea</taxon>
        <taxon>Philodinida</taxon>
        <taxon>Philodinidae</taxon>
        <taxon>Rotaria</taxon>
    </lineage>
</organism>
<dbReference type="EMBL" id="CAJNOV010016040">
    <property type="protein sequence ID" value="CAF1583330.1"/>
    <property type="molecule type" value="Genomic_DNA"/>
</dbReference>
<reference evidence="1" key="1">
    <citation type="submission" date="2021-02" db="EMBL/GenBank/DDBJ databases">
        <authorList>
            <person name="Nowell W R."/>
        </authorList>
    </citation>
    <scope>NUCLEOTIDE SEQUENCE</scope>
</reference>
<feature type="non-terminal residue" evidence="1">
    <location>
        <position position="1"/>
    </location>
</feature>